<evidence type="ECO:0000313" key="3">
    <source>
        <dbReference type="Proteomes" id="UP000192257"/>
    </source>
</evidence>
<reference evidence="2 3" key="1">
    <citation type="submission" date="2017-03" db="EMBL/GenBank/DDBJ databases">
        <title>An alternative strategy for trypanosome survival in the mammalian bloodstream revealed through genome and transcriptome analysis of the ubiquitous bovine parasite Trypanosoma (Megatrypanum) theileri.</title>
        <authorList>
            <person name="Kelly S."/>
            <person name="Ivens A."/>
            <person name="Mott A."/>
            <person name="O'Neill E."/>
            <person name="Emms D."/>
            <person name="Macleod O."/>
            <person name="Voorheis P."/>
            <person name="Matthews J."/>
            <person name="Matthews K."/>
            <person name="Carrington M."/>
        </authorList>
    </citation>
    <scope>NUCLEOTIDE SEQUENCE [LARGE SCALE GENOMIC DNA]</scope>
    <source>
        <strain evidence="2">Edinburgh</strain>
    </source>
</reference>
<keyword evidence="1" id="KW-0812">Transmembrane</keyword>
<accession>A0A1X0NGI7</accession>
<dbReference type="VEuPathDB" id="TriTrypDB:TM35_000781050"/>
<dbReference type="EMBL" id="NBCO01000078">
    <property type="protein sequence ID" value="ORC83137.1"/>
    <property type="molecule type" value="Genomic_DNA"/>
</dbReference>
<dbReference type="RefSeq" id="XP_028877365.1">
    <property type="nucleotide sequence ID" value="XM_029031346.1"/>
</dbReference>
<comment type="caution">
    <text evidence="2">The sequence shown here is derived from an EMBL/GenBank/DDBJ whole genome shotgun (WGS) entry which is preliminary data.</text>
</comment>
<feature type="transmembrane region" description="Helical" evidence="1">
    <location>
        <begin position="22"/>
        <end position="41"/>
    </location>
</feature>
<keyword evidence="1" id="KW-0472">Membrane</keyword>
<dbReference type="AlphaFoldDB" id="A0A1X0NGI7"/>
<organism evidence="2 3">
    <name type="scientific">Trypanosoma theileri</name>
    <dbReference type="NCBI Taxonomy" id="67003"/>
    <lineage>
        <taxon>Eukaryota</taxon>
        <taxon>Discoba</taxon>
        <taxon>Euglenozoa</taxon>
        <taxon>Kinetoplastea</taxon>
        <taxon>Metakinetoplastina</taxon>
        <taxon>Trypanosomatida</taxon>
        <taxon>Trypanosomatidae</taxon>
        <taxon>Trypanosoma</taxon>
    </lineage>
</organism>
<protein>
    <submittedName>
        <fullName evidence="2">Uncharacterized protein</fullName>
    </submittedName>
</protein>
<sequence length="119" mass="13592">MTAYITVIPCHSLQTEAPHNYSLSHTHITSLFILIIIILFFPSECRFASSSSTALSAKKKKPTQTHTPFTPWCVLGGYDQTYPPTQKRPHATPHHHIFFFVFRVFMDVTPMERAIKSNT</sequence>
<keyword evidence="3" id="KW-1185">Reference proteome</keyword>
<dbReference type="GeneID" id="39991126"/>
<gene>
    <name evidence="2" type="ORF">TM35_000781050</name>
</gene>
<evidence type="ECO:0000256" key="1">
    <source>
        <dbReference type="SAM" id="Phobius"/>
    </source>
</evidence>
<dbReference type="Proteomes" id="UP000192257">
    <property type="component" value="Unassembled WGS sequence"/>
</dbReference>
<proteinExistence type="predicted"/>
<keyword evidence="1" id="KW-1133">Transmembrane helix</keyword>
<evidence type="ECO:0000313" key="2">
    <source>
        <dbReference type="EMBL" id="ORC83137.1"/>
    </source>
</evidence>
<name>A0A1X0NGI7_9TRYP</name>